<reference evidence="4" key="1">
    <citation type="submission" date="2023-07" db="EMBL/GenBank/DDBJ databases">
        <title>A chromosome-level genome assembly of Lolium multiflorum.</title>
        <authorList>
            <person name="Chen Y."/>
            <person name="Copetti D."/>
            <person name="Kolliker R."/>
            <person name="Studer B."/>
        </authorList>
    </citation>
    <scope>NUCLEOTIDE SEQUENCE</scope>
    <source>
        <strain evidence="4">02402/16</strain>
        <tissue evidence="4">Leaf</tissue>
    </source>
</reference>
<keyword evidence="2" id="KW-1133">Transmembrane helix</keyword>
<evidence type="ECO:0000313" key="4">
    <source>
        <dbReference type="EMBL" id="KAK1670851.1"/>
    </source>
</evidence>
<keyword evidence="2" id="KW-0472">Membrane</keyword>
<feature type="region of interest" description="Disordered" evidence="1">
    <location>
        <begin position="570"/>
        <end position="674"/>
    </location>
</feature>
<accession>A0AAD8T7T8</accession>
<dbReference type="Gene3D" id="3.40.970.10">
    <property type="entry name" value="Ribonuclease H1, N-terminal domain"/>
    <property type="match status" value="1"/>
</dbReference>
<feature type="region of interest" description="Disordered" evidence="1">
    <location>
        <begin position="260"/>
        <end position="281"/>
    </location>
</feature>
<evidence type="ECO:0000313" key="5">
    <source>
        <dbReference type="Proteomes" id="UP001231189"/>
    </source>
</evidence>
<dbReference type="InterPro" id="IPR009027">
    <property type="entry name" value="Ribosomal_bL9/RNase_H1_N"/>
</dbReference>
<dbReference type="Proteomes" id="UP001231189">
    <property type="component" value="Unassembled WGS sequence"/>
</dbReference>
<evidence type="ECO:0000259" key="3">
    <source>
        <dbReference type="Pfam" id="PF01693"/>
    </source>
</evidence>
<dbReference type="InterPro" id="IPR011320">
    <property type="entry name" value="RNase_H1_N"/>
</dbReference>
<keyword evidence="2" id="KW-0812">Transmembrane</keyword>
<name>A0AAD8T7T8_LOLMU</name>
<feature type="compositionally biased region" description="Basic residues" evidence="1">
    <location>
        <begin position="98"/>
        <end position="110"/>
    </location>
</feature>
<comment type="caution">
    <text evidence="4">The sequence shown here is derived from an EMBL/GenBank/DDBJ whole genome shotgun (WGS) entry which is preliminary data.</text>
</comment>
<feature type="transmembrane region" description="Helical" evidence="2">
    <location>
        <begin position="1071"/>
        <end position="1090"/>
    </location>
</feature>
<feature type="compositionally biased region" description="Basic and acidic residues" evidence="1">
    <location>
        <begin position="10"/>
        <end position="33"/>
    </location>
</feature>
<proteinExistence type="predicted"/>
<dbReference type="InterPro" id="IPR038765">
    <property type="entry name" value="Papain-like_cys_pep_sf"/>
</dbReference>
<dbReference type="AlphaFoldDB" id="A0AAD8T7T8"/>
<dbReference type="Gene3D" id="3.40.395.10">
    <property type="entry name" value="Adenoviral Proteinase, Chain A"/>
    <property type="match status" value="1"/>
</dbReference>
<dbReference type="SUPFAM" id="SSF54001">
    <property type="entry name" value="Cysteine proteinases"/>
    <property type="match status" value="1"/>
</dbReference>
<feature type="region of interest" description="Disordered" evidence="1">
    <location>
        <begin position="482"/>
        <end position="517"/>
    </location>
</feature>
<sequence length="1091" mass="120569">MSGNTSKPRSQNEEAREANKDFWEDYEQPRKAAAESPDDEEEGRDTASEGEGRGAAADTGDDEDTWDDAAQTGEETTGEENAANRTEGDSGGNPQEGKKKRTARRARRDRRPQVLANVTDVVTVVSPSGQPMEPSWVAKGYGMQLGCIVRETVPILTQDLRSKENEAIVQSLLQKLHQRYTFPEPFNKKVDSLALTKMSTALSSWKNRLKKKIDAGESWERISTKEPSLSLQDFNAFKSYLESDDVKKWTAWGKKMREGLAGGRKASGEHGDDEQVVGREDPADHPPGLMEGLAAWNAGGQVGPIHVPSISGSNSSFHVSPTVPLHPTPASGLHQTPPQLQPPPQLQLVASTPPTAALVSTVAEIDAIKEDEQCILLQTVEPGGKLVEVASGYVMASRVMHGTTLAKDVAKVKFVWGGLPSGKKSTGATSPIIRPKIASADDTLKEPAVAAPTTLKEPAVAAATRKEPTIAVTTRRHKQLLGALPQRPSTRHAVRQAAASQPPPPKVQDMAPLDGNDVDDDDDIDAYINTGACSQDMYMPPMDEQAFRTHGDQLTRPPTVTKQRLVFTGLSQDTPPEAGNPAQVKPATVFSPNTLRKTIIGEPPKSTPATSEAPPAPEAPPSAPQAPPVGQVKKGRKRGPKKGASSSQPAPKRIRADDMVPPTPDGLPRCHEAGKPILPPDMEHLASGQMLPLQHSIHYQESVLLKEKDPNYPVFSVKVPSDQSFVNEDPADIFFIAFEDVFNLFHSKRLDYNLVRLYAINLQMKINRERPRHIAVADPYYMRDSQLQDGSRTRTKAVRYLQNFMLMHKESNTILLPVFPEDKYCTLIILDPKWSLAQYFDSSSTTTKKDYTRIRGVLDEAILGYSKSGGTFDKNGQYIRPDTKKIGFKHVINFPCIKQPAGSIKEAFYVLHHLKGFVEDAEMMSLPPSKRDPIKMSGEISDDDLREDFHRIQVKLSEIILQDVSNGSGLLHAARALPKRDIEERLHRQGDGRTWTTKDLYKPFPEPLKKTSQMTYYVVFEGRVPGVYEEWEECKKQVHKFSGNCYKGYPTRHEAVAKWRVHQANKSKMKAFLVLSLLLTIVAAVLYFILV</sequence>
<dbReference type="SUPFAM" id="SSF55658">
    <property type="entry name" value="L9 N-domain-like"/>
    <property type="match status" value="1"/>
</dbReference>
<feature type="region of interest" description="Disordered" evidence="1">
    <location>
        <begin position="316"/>
        <end position="341"/>
    </location>
</feature>
<dbReference type="Pfam" id="PF01693">
    <property type="entry name" value="Cauli_VI"/>
    <property type="match status" value="1"/>
</dbReference>
<feature type="compositionally biased region" description="Pro residues" evidence="1">
    <location>
        <begin position="614"/>
        <end position="627"/>
    </location>
</feature>
<gene>
    <name evidence="4" type="ORF">QYE76_059010</name>
</gene>
<dbReference type="EMBL" id="JAUUTY010000003">
    <property type="protein sequence ID" value="KAK1670851.1"/>
    <property type="molecule type" value="Genomic_DNA"/>
</dbReference>
<feature type="compositionally biased region" description="Low complexity" evidence="1">
    <location>
        <begin position="603"/>
        <end position="613"/>
    </location>
</feature>
<protein>
    <recommendedName>
        <fullName evidence="3">Ribonuclease H1 N-terminal domain-containing protein</fullName>
    </recommendedName>
</protein>
<keyword evidence="5" id="KW-1185">Reference proteome</keyword>
<feature type="domain" description="Ribonuclease H1 N-terminal" evidence="3">
    <location>
        <begin position="1016"/>
        <end position="1056"/>
    </location>
</feature>
<evidence type="ECO:0000256" key="1">
    <source>
        <dbReference type="SAM" id="MobiDB-lite"/>
    </source>
</evidence>
<feature type="compositionally biased region" description="Low complexity" evidence="1">
    <location>
        <begin position="68"/>
        <end position="85"/>
    </location>
</feature>
<feature type="region of interest" description="Disordered" evidence="1">
    <location>
        <begin position="1"/>
        <end position="113"/>
    </location>
</feature>
<dbReference type="InterPro" id="IPR037056">
    <property type="entry name" value="RNase_H1_N_sf"/>
</dbReference>
<evidence type="ECO:0000256" key="2">
    <source>
        <dbReference type="SAM" id="Phobius"/>
    </source>
</evidence>
<organism evidence="4 5">
    <name type="scientific">Lolium multiflorum</name>
    <name type="common">Italian ryegrass</name>
    <name type="synonym">Lolium perenne subsp. multiflorum</name>
    <dbReference type="NCBI Taxonomy" id="4521"/>
    <lineage>
        <taxon>Eukaryota</taxon>
        <taxon>Viridiplantae</taxon>
        <taxon>Streptophyta</taxon>
        <taxon>Embryophyta</taxon>
        <taxon>Tracheophyta</taxon>
        <taxon>Spermatophyta</taxon>
        <taxon>Magnoliopsida</taxon>
        <taxon>Liliopsida</taxon>
        <taxon>Poales</taxon>
        <taxon>Poaceae</taxon>
        <taxon>BOP clade</taxon>
        <taxon>Pooideae</taxon>
        <taxon>Poodae</taxon>
        <taxon>Poeae</taxon>
        <taxon>Poeae Chloroplast Group 2 (Poeae type)</taxon>
        <taxon>Loliodinae</taxon>
        <taxon>Loliinae</taxon>
        <taxon>Lolium</taxon>
    </lineage>
</organism>